<keyword evidence="2" id="KW-0812">Transmembrane</keyword>
<accession>A0A6P7IW34</accession>
<evidence type="ECO:0000313" key="4">
    <source>
        <dbReference type="RefSeq" id="XP_028268962.1"/>
    </source>
</evidence>
<evidence type="ECO:0000256" key="2">
    <source>
        <dbReference type="SAM" id="Phobius"/>
    </source>
</evidence>
<keyword evidence="2" id="KW-1133">Transmembrane helix</keyword>
<feature type="compositionally biased region" description="Basic and acidic residues" evidence="1">
    <location>
        <begin position="213"/>
        <end position="229"/>
    </location>
</feature>
<keyword evidence="2" id="KW-0472">Membrane</keyword>
<dbReference type="InParanoid" id="A0A6P7IW34"/>
<evidence type="ECO:0000313" key="3">
    <source>
        <dbReference type="Proteomes" id="UP000515145"/>
    </source>
</evidence>
<keyword evidence="3" id="KW-1185">Reference proteome</keyword>
<organism evidence="3 4">
    <name type="scientific">Parambassis ranga</name>
    <name type="common">Indian glassy fish</name>
    <dbReference type="NCBI Taxonomy" id="210632"/>
    <lineage>
        <taxon>Eukaryota</taxon>
        <taxon>Metazoa</taxon>
        <taxon>Chordata</taxon>
        <taxon>Craniata</taxon>
        <taxon>Vertebrata</taxon>
        <taxon>Euteleostomi</taxon>
        <taxon>Actinopterygii</taxon>
        <taxon>Neopterygii</taxon>
        <taxon>Teleostei</taxon>
        <taxon>Neoteleostei</taxon>
        <taxon>Acanthomorphata</taxon>
        <taxon>Ovalentaria</taxon>
        <taxon>Ambassidae</taxon>
        <taxon>Parambassis</taxon>
    </lineage>
</organism>
<sequence>MSMPHTTHQDISRKFQRNQCSSDGQPSNMYKLNTFLLSALCAMISRGGSMQLFFCQIAGCAANVTTVFCNDQFVWNNTTPAAYCSGPPPPGTVCQHEGRAFVSTSTNGSCEFENTEGYIETTSCSGSNISICSFTVATIHSTRGWNSSSMLATPGREHPGCIIGVCLLLLVVVGGGLVIICKKRQAEQAEQQNTSDSRKEVLLTEVQISGGTSERRPGLENGSRSDDGA</sequence>
<dbReference type="OrthoDB" id="8800840at2759"/>
<dbReference type="RefSeq" id="XP_028268962.1">
    <property type="nucleotide sequence ID" value="XM_028413161.1"/>
</dbReference>
<protein>
    <submittedName>
        <fullName evidence="4">Uncharacterized protein LOC114440719 isoform X1</fullName>
    </submittedName>
</protein>
<feature type="transmembrane region" description="Helical" evidence="2">
    <location>
        <begin position="162"/>
        <end position="181"/>
    </location>
</feature>
<gene>
    <name evidence="4" type="primary">LOC114440719</name>
</gene>
<proteinExistence type="predicted"/>
<dbReference type="AlphaFoldDB" id="A0A6P7IW34"/>
<evidence type="ECO:0000256" key="1">
    <source>
        <dbReference type="SAM" id="MobiDB-lite"/>
    </source>
</evidence>
<name>A0A6P7IW34_9TELE</name>
<dbReference type="Proteomes" id="UP000515145">
    <property type="component" value="Chromosome 9"/>
</dbReference>
<feature type="region of interest" description="Disordered" evidence="1">
    <location>
        <begin position="1"/>
        <end position="24"/>
    </location>
</feature>
<feature type="region of interest" description="Disordered" evidence="1">
    <location>
        <begin position="188"/>
        <end position="229"/>
    </location>
</feature>
<reference evidence="4" key="1">
    <citation type="submission" date="2025-08" db="UniProtKB">
        <authorList>
            <consortium name="RefSeq"/>
        </authorList>
    </citation>
    <scope>IDENTIFICATION</scope>
</reference>
<dbReference type="GeneID" id="114440719"/>